<keyword evidence="2" id="KW-1185">Reference proteome</keyword>
<evidence type="ECO:0000313" key="3">
    <source>
        <dbReference type="WBParaSite" id="HCON_00174660-00001"/>
    </source>
</evidence>
<evidence type="ECO:0000313" key="2">
    <source>
        <dbReference type="Proteomes" id="UP000025227"/>
    </source>
</evidence>
<protein>
    <submittedName>
        <fullName evidence="3">Retrotrans_gag domain-containing protein</fullName>
    </submittedName>
</protein>
<evidence type="ECO:0000256" key="1">
    <source>
        <dbReference type="SAM" id="MobiDB-lite"/>
    </source>
</evidence>
<feature type="region of interest" description="Disordered" evidence="1">
    <location>
        <begin position="17"/>
        <end position="57"/>
    </location>
</feature>
<organism evidence="2 3">
    <name type="scientific">Haemonchus contortus</name>
    <name type="common">Barber pole worm</name>
    <dbReference type="NCBI Taxonomy" id="6289"/>
    <lineage>
        <taxon>Eukaryota</taxon>
        <taxon>Metazoa</taxon>
        <taxon>Ecdysozoa</taxon>
        <taxon>Nematoda</taxon>
        <taxon>Chromadorea</taxon>
        <taxon>Rhabditida</taxon>
        <taxon>Rhabditina</taxon>
        <taxon>Rhabditomorpha</taxon>
        <taxon>Strongyloidea</taxon>
        <taxon>Trichostrongylidae</taxon>
        <taxon>Haemonchus</taxon>
    </lineage>
</organism>
<dbReference type="OrthoDB" id="5872378at2759"/>
<sequence>MRGIHFIVGPLTRRQSSFITASGSPSPPPIGVGAPEPENEFQGSNLGNGVDTPNVESIGYGSVTAPLDNSHSRLDDSAVLHVKDVKALRDAASGAITQLWKEGRSQTSALAHRINVGNGSLSSKLGESFTAVGSRWEAIPTIAMFSRDSPSPKLAPFTGSSEDGTQFSIWLRHLHDVIWVRPSKLSSEQKVNFLIGHLDGGAREKVEEWDGEARKNFDAVTTHIRNLFESPQQRYVARRKLSACKQEPREAAATFANRVLNLVRSTTTGLDPATQKDRVLKEFVSRLRGHFAKLDNPTTFEQAVTKAQMID</sequence>
<proteinExistence type="predicted"/>
<accession>A0A7I4Z2S1</accession>
<dbReference type="AlphaFoldDB" id="A0A7I4Z2S1"/>
<dbReference type="Proteomes" id="UP000025227">
    <property type="component" value="Unplaced"/>
</dbReference>
<name>A0A7I4Z2S1_HAECO</name>
<dbReference type="WBParaSite" id="HCON_00174660-00001">
    <property type="protein sequence ID" value="HCON_00174660-00001"/>
    <property type="gene ID" value="HCON_00174660"/>
</dbReference>
<reference evidence="3" key="1">
    <citation type="submission" date="2020-12" db="UniProtKB">
        <authorList>
            <consortium name="WormBaseParasite"/>
        </authorList>
    </citation>
    <scope>IDENTIFICATION</scope>
    <source>
        <strain evidence="3">MHco3</strain>
    </source>
</reference>